<evidence type="ECO:0000313" key="2">
    <source>
        <dbReference type="Proteomes" id="UP000324800"/>
    </source>
</evidence>
<sequence length="219" mass="25254">MQIQCLAICFKIDENNELIQKAITILSPIISHTGSFTLLSLARIFKFEFINDVKTCFWYSDGGPHFRNQQVVCMLLRNDVPLIKDEEFQVSFWKPYHGKGRVDQEFGAYVRTLKRNMSQQSIRSIVSLQEELEKFLSFRLEKDSFVCSKIINGIKEEEVRTAMKIKTRDAKSLAKRSTVAVDDSDYIDHEVSVPYVQDVIEQENLGEVSTEEENDQGAQ</sequence>
<dbReference type="EMBL" id="SNRW01003402">
    <property type="protein sequence ID" value="KAA6389944.1"/>
    <property type="molecule type" value="Genomic_DNA"/>
</dbReference>
<dbReference type="Proteomes" id="UP000324800">
    <property type="component" value="Unassembled WGS sequence"/>
</dbReference>
<comment type="caution">
    <text evidence="1">The sequence shown here is derived from an EMBL/GenBank/DDBJ whole genome shotgun (WGS) entry which is preliminary data.</text>
</comment>
<reference evidence="1 2" key="1">
    <citation type="submission" date="2019-03" db="EMBL/GenBank/DDBJ databases">
        <title>Single cell metagenomics reveals metabolic interactions within the superorganism composed of flagellate Streblomastix strix and complex community of Bacteroidetes bacteria on its surface.</title>
        <authorList>
            <person name="Treitli S.C."/>
            <person name="Kolisko M."/>
            <person name="Husnik F."/>
            <person name="Keeling P."/>
            <person name="Hampl V."/>
        </authorList>
    </citation>
    <scope>NUCLEOTIDE SEQUENCE [LARGE SCALE GENOMIC DNA]</scope>
    <source>
        <strain evidence="1">ST1C</strain>
    </source>
</reference>
<dbReference type="AlphaFoldDB" id="A0A5J4W4M0"/>
<accession>A0A5J4W4M0</accession>
<name>A0A5J4W4M0_9EUKA</name>
<gene>
    <name evidence="1" type="ORF">EZS28_014533</name>
</gene>
<evidence type="ECO:0000313" key="1">
    <source>
        <dbReference type="EMBL" id="KAA6389944.1"/>
    </source>
</evidence>
<proteinExistence type="predicted"/>
<protein>
    <submittedName>
        <fullName evidence="1">Uncharacterized protein</fullName>
    </submittedName>
</protein>
<organism evidence="1 2">
    <name type="scientific">Streblomastix strix</name>
    <dbReference type="NCBI Taxonomy" id="222440"/>
    <lineage>
        <taxon>Eukaryota</taxon>
        <taxon>Metamonada</taxon>
        <taxon>Preaxostyla</taxon>
        <taxon>Oxymonadida</taxon>
        <taxon>Streblomastigidae</taxon>
        <taxon>Streblomastix</taxon>
    </lineage>
</organism>
<dbReference type="OrthoDB" id="9944853at2759"/>